<feature type="region of interest" description="Disordered" evidence="1">
    <location>
        <begin position="60"/>
        <end position="82"/>
    </location>
</feature>
<dbReference type="AlphaFoldDB" id="A0AAP0CA38"/>
<gene>
    <name evidence="3" type="ORF">SSX86_029245</name>
</gene>
<proteinExistence type="predicted"/>
<evidence type="ECO:0000313" key="3">
    <source>
        <dbReference type="EMBL" id="KAK9052615.1"/>
    </source>
</evidence>
<dbReference type="Proteomes" id="UP001408789">
    <property type="component" value="Unassembled WGS sequence"/>
</dbReference>
<protein>
    <recommendedName>
        <fullName evidence="5">Transmembrane protein</fullName>
    </recommendedName>
</protein>
<dbReference type="EMBL" id="JBCNJP010000027">
    <property type="protein sequence ID" value="KAK9052615.1"/>
    <property type="molecule type" value="Genomic_DNA"/>
</dbReference>
<accession>A0AAP0CA38</accession>
<evidence type="ECO:0000256" key="1">
    <source>
        <dbReference type="SAM" id="MobiDB-lite"/>
    </source>
</evidence>
<feature type="transmembrane region" description="Helical" evidence="2">
    <location>
        <begin position="162"/>
        <end position="188"/>
    </location>
</feature>
<sequence>MTKETTTTGPPSTSTTTGSCFLGCFGGSVKNTQPTHNHEVNSSSRRRHWICCFSFKKSPTKTVPVDQSTAHQKSKSVKHDSPTISDTMTEIQLVTEHATWTTKHVKNQKAVKSDEQKTRRKKLKLTAAVNSQNGGVDGEVRTKTQRPAGGEFDFDSRIGMSVILVILFIVVLWGKLFAILCTSAWLFIAPRLVAAGGHSGDKLKLPPESGDNLDLESVEYKKKVVLEGLLQRNHRNVGGRL</sequence>
<dbReference type="PROSITE" id="PS51257">
    <property type="entry name" value="PROKAR_LIPOPROTEIN"/>
    <property type="match status" value="1"/>
</dbReference>
<name>A0AAP0CA38_9ASTR</name>
<dbReference type="PANTHER" id="PTHR34379">
    <property type="entry name" value="OS07G0553800 PROTEIN"/>
    <property type="match status" value="1"/>
</dbReference>
<comment type="caution">
    <text evidence="3">The sequence shown here is derived from an EMBL/GenBank/DDBJ whole genome shotgun (WGS) entry which is preliminary data.</text>
</comment>
<dbReference type="InterPro" id="IPR040411">
    <property type="entry name" value="At5g23160-like"/>
</dbReference>
<keyword evidence="4" id="KW-1185">Reference proteome</keyword>
<keyword evidence="2" id="KW-1133">Transmembrane helix</keyword>
<keyword evidence="2" id="KW-0472">Membrane</keyword>
<dbReference type="PANTHER" id="PTHR34379:SF3">
    <property type="entry name" value="PROTEIN, PUTATIVE-RELATED"/>
    <property type="match status" value="1"/>
</dbReference>
<reference evidence="3 4" key="1">
    <citation type="submission" date="2024-04" db="EMBL/GenBank/DDBJ databases">
        <title>The reference genome of an endangered Asteraceae, Deinandra increscens subsp. villosa, native to the Central Coast of California.</title>
        <authorList>
            <person name="Guilliams M."/>
            <person name="Hasenstab-Lehman K."/>
            <person name="Meyer R."/>
            <person name="Mcevoy S."/>
        </authorList>
    </citation>
    <scope>NUCLEOTIDE SEQUENCE [LARGE SCALE GENOMIC DNA]</scope>
    <source>
        <tissue evidence="3">Leaf</tissue>
    </source>
</reference>
<evidence type="ECO:0008006" key="5">
    <source>
        <dbReference type="Google" id="ProtNLM"/>
    </source>
</evidence>
<evidence type="ECO:0000256" key="2">
    <source>
        <dbReference type="SAM" id="Phobius"/>
    </source>
</evidence>
<organism evidence="3 4">
    <name type="scientific">Deinandra increscens subsp. villosa</name>
    <dbReference type="NCBI Taxonomy" id="3103831"/>
    <lineage>
        <taxon>Eukaryota</taxon>
        <taxon>Viridiplantae</taxon>
        <taxon>Streptophyta</taxon>
        <taxon>Embryophyta</taxon>
        <taxon>Tracheophyta</taxon>
        <taxon>Spermatophyta</taxon>
        <taxon>Magnoliopsida</taxon>
        <taxon>eudicotyledons</taxon>
        <taxon>Gunneridae</taxon>
        <taxon>Pentapetalae</taxon>
        <taxon>asterids</taxon>
        <taxon>campanulids</taxon>
        <taxon>Asterales</taxon>
        <taxon>Asteraceae</taxon>
        <taxon>Asteroideae</taxon>
        <taxon>Heliantheae alliance</taxon>
        <taxon>Madieae</taxon>
        <taxon>Madiinae</taxon>
        <taxon>Deinandra</taxon>
    </lineage>
</organism>
<evidence type="ECO:0000313" key="4">
    <source>
        <dbReference type="Proteomes" id="UP001408789"/>
    </source>
</evidence>
<keyword evidence="2" id="KW-0812">Transmembrane</keyword>